<dbReference type="RefSeq" id="WP_378255591.1">
    <property type="nucleotide sequence ID" value="NZ_JBHSJV010000001.1"/>
</dbReference>
<comment type="caution">
    <text evidence="1">The sequence shown here is derived from an EMBL/GenBank/DDBJ whole genome shotgun (WGS) entry which is preliminary data.</text>
</comment>
<dbReference type="EMBL" id="JBHULX010000003">
    <property type="protein sequence ID" value="MFD2590231.1"/>
    <property type="molecule type" value="Genomic_DNA"/>
</dbReference>
<sequence>MYTIPKIILKNKNRIEEDFIESWNLIEKFYQEYPDDSRPFTNDALRLIKEMRNCNLDKELRAGQSLWFFLLSRNRWHGLDKEPHIRITFLGKNKMNIKSNFHGEEISKESEVNYSGYLKKMIDKLLEQEIILNEYEDDDLDAFFASIDTD</sequence>
<dbReference type="Proteomes" id="UP001597459">
    <property type="component" value="Unassembled WGS sequence"/>
</dbReference>
<evidence type="ECO:0000313" key="2">
    <source>
        <dbReference type="Proteomes" id="UP001597459"/>
    </source>
</evidence>
<organism evidence="1 2">
    <name type="scientific">Aquimarina hainanensis</name>
    <dbReference type="NCBI Taxonomy" id="1578017"/>
    <lineage>
        <taxon>Bacteria</taxon>
        <taxon>Pseudomonadati</taxon>
        <taxon>Bacteroidota</taxon>
        <taxon>Flavobacteriia</taxon>
        <taxon>Flavobacteriales</taxon>
        <taxon>Flavobacteriaceae</taxon>
        <taxon>Aquimarina</taxon>
    </lineage>
</organism>
<protein>
    <submittedName>
        <fullName evidence="1">Uncharacterized protein</fullName>
    </submittedName>
</protein>
<gene>
    <name evidence="1" type="ORF">ACFSTE_05265</name>
</gene>
<evidence type="ECO:0000313" key="1">
    <source>
        <dbReference type="EMBL" id="MFD2590231.1"/>
    </source>
</evidence>
<proteinExistence type="predicted"/>
<name>A0ABW5N4Y5_9FLAO</name>
<reference evidence="2" key="1">
    <citation type="journal article" date="2019" name="Int. J. Syst. Evol. Microbiol.">
        <title>The Global Catalogue of Microorganisms (GCM) 10K type strain sequencing project: providing services to taxonomists for standard genome sequencing and annotation.</title>
        <authorList>
            <consortium name="The Broad Institute Genomics Platform"/>
            <consortium name="The Broad Institute Genome Sequencing Center for Infectious Disease"/>
            <person name="Wu L."/>
            <person name="Ma J."/>
        </authorList>
    </citation>
    <scope>NUCLEOTIDE SEQUENCE [LARGE SCALE GENOMIC DNA]</scope>
    <source>
        <strain evidence="2">KCTC 42423</strain>
    </source>
</reference>
<keyword evidence="2" id="KW-1185">Reference proteome</keyword>
<accession>A0ABW5N4Y5</accession>